<accession>A0ACC3P1U8</accession>
<keyword evidence="2" id="KW-1185">Reference proteome</keyword>
<reference evidence="1" key="1">
    <citation type="submission" date="2023-07" db="EMBL/GenBank/DDBJ databases">
        <title>Black Yeasts Isolated from many extreme environments.</title>
        <authorList>
            <person name="Coleine C."/>
            <person name="Stajich J.E."/>
            <person name="Selbmann L."/>
        </authorList>
    </citation>
    <scope>NUCLEOTIDE SEQUENCE</scope>
    <source>
        <strain evidence="1">CCFEE 5714</strain>
    </source>
</reference>
<sequence>MPLNSELVQAVQAKRLVSNKYGDDYLEAVHLFQYMEYERAIEAAKYNLTEPTLPRYHQIKNMILIVAAEEDWDEAEHYRLRAEAIYETANRLTAASDKDAQSSLRQVRNGLDELKRSQAAEQAKWAMEDEGNEEDEEDEDDEDDEADGEEWADEENAIEVVEGAVEDILEDTEASKKAEEGGVPSRCQPDRGNP</sequence>
<organism evidence="1 2">
    <name type="scientific">Vermiconidia calcicola</name>
    <dbReference type="NCBI Taxonomy" id="1690605"/>
    <lineage>
        <taxon>Eukaryota</taxon>
        <taxon>Fungi</taxon>
        <taxon>Dikarya</taxon>
        <taxon>Ascomycota</taxon>
        <taxon>Pezizomycotina</taxon>
        <taxon>Dothideomycetes</taxon>
        <taxon>Dothideomycetidae</taxon>
        <taxon>Mycosphaerellales</taxon>
        <taxon>Extremaceae</taxon>
        <taxon>Vermiconidia</taxon>
    </lineage>
</organism>
<dbReference type="Proteomes" id="UP001281147">
    <property type="component" value="Unassembled WGS sequence"/>
</dbReference>
<evidence type="ECO:0000313" key="2">
    <source>
        <dbReference type="Proteomes" id="UP001281147"/>
    </source>
</evidence>
<protein>
    <submittedName>
        <fullName evidence="1">Uncharacterized protein</fullName>
    </submittedName>
</protein>
<evidence type="ECO:0000313" key="1">
    <source>
        <dbReference type="EMBL" id="KAK3726054.1"/>
    </source>
</evidence>
<dbReference type="EMBL" id="JAUTXU010000001">
    <property type="protein sequence ID" value="KAK3726054.1"/>
    <property type="molecule type" value="Genomic_DNA"/>
</dbReference>
<name>A0ACC3P1U8_9PEZI</name>
<gene>
    <name evidence="1" type="ORF">LTR37_000202</name>
</gene>
<proteinExistence type="predicted"/>
<comment type="caution">
    <text evidence="1">The sequence shown here is derived from an EMBL/GenBank/DDBJ whole genome shotgun (WGS) entry which is preliminary data.</text>
</comment>